<evidence type="ECO:0000256" key="9">
    <source>
        <dbReference type="ARBA" id="ARBA00023315"/>
    </source>
</evidence>
<keyword evidence="8 11" id="KW-0450">Lipoyl</keyword>
<evidence type="ECO:0000256" key="7">
    <source>
        <dbReference type="ARBA" id="ARBA00022679"/>
    </source>
</evidence>
<evidence type="ECO:0000256" key="5">
    <source>
        <dbReference type="ARBA" id="ARBA00019511"/>
    </source>
</evidence>
<dbReference type="SUPFAM" id="SSF51230">
    <property type="entry name" value="Single hybrid motif"/>
    <property type="match status" value="1"/>
</dbReference>
<dbReference type="Gene3D" id="4.10.320.10">
    <property type="entry name" value="E3-binding domain"/>
    <property type="match status" value="1"/>
</dbReference>
<keyword evidence="6 11" id="KW-0816">Tricarboxylic acid cycle</keyword>
<comment type="catalytic activity">
    <reaction evidence="10 11">
        <text>N(6)-[(R)-dihydrolipoyl]-L-lysyl-[protein] + succinyl-CoA = N(6)-[(R)-S(8)-succinyldihydrolipoyl]-L-lysyl-[protein] + CoA</text>
        <dbReference type="Rhea" id="RHEA:15213"/>
        <dbReference type="Rhea" id="RHEA-COMP:10475"/>
        <dbReference type="Rhea" id="RHEA-COMP:20092"/>
        <dbReference type="ChEBI" id="CHEBI:57287"/>
        <dbReference type="ChEBI" id="CHEBI:57292"/>
        <dbReference type="ChEBI" id="CHEBI:83100"/>
        <dbReference type="ChEBI" id="CHEBI:83120"/>
        <dbReference type="EC" id="2.3.1.61"/>
    </reaction>
</comment>
<dbReference type="Pfam" id="PF00364">
    <property type="entry name" value="Biotin_lipoyl"/>
    <property type="match status" value="1"/>
</dbReference>
<dbReference type="RefSeq" id="WP_132971791.1">
    <property type="nucleotide sequence ID" value="NZ_SMFX01000001.1"/>
</dbReference>
<dbReference type="InterPro" id="IPR023213">
    <property type="entry name" value="CAT-like_dom_sf"/>
</dbReference>
<dbReference type="InterPro" id="IPR006255">
    <property type="entry name" value="SucB"/>
</dbReference>
<reference evidence="15 16" key="1">
    <citation type="submission" date="2019-03" db="EMBL/GenBank/DDBJ databases">
        <title>Genomic Encyclopedia of Type Strains, Phase IV (KMG-IV): sequencing the most valuable type-strain genomes for metagenomic binning, comparative biology and taxonomic classification.</title>
        <authorList>
            <person name="Goeker M."/>
        </authorList>
    </citation>
    <scope>NUCLEOTIDE SEQUENCE [LARGE SCALE GENOMIC DNA]</scope>
    <source>
        <strain evidence="15 16">DSM 19610</strain>
    </source>
</reference>
<evidence type="ECO:0000256" key="3">
    <source>
        <dbReference type="ARBA" id="ARBA00007317"/>
    </source>
</evidence>
<dbReference type="NCBIfam" id="TIGR01347">
    <property type="entry name" value="sucB"/>
    <property type="match status" value="1"/>
</dbReference>
<sequence>MSIELKVPVFPESVADGTILSWNKKPGDTVKRDESLVDIETDKVVFEVPAPKEGVLEEILEDAGAVVTSGQVIGRMREEAAQDVADMPETAGVTATAEQDEMPFATPAARKLIEENGLDIHSIPATGSGHRILKEDVLAALEQAPEPDRKTPAENSVQVASADQTPALARSEEPAAINADRPEQRVPMTRLRARIAERLLEAQHNAAMLTTFNEVNMQPVMDLRARHRDAFEKRYGVRLGFMSFFVKAAIEGLRRFPELNASIDGTDIVYHGFFDIGVAVSSPRGLVVPVLRDADRMAMADVEIQIRDYAGKARDGSLSLEDITGGTFTLTNGGVFGSLLSTPILNPPQSGILGLHKIQDRPVAEDGEVVIRPMMNIALSYDHRLVDGREAVQFLVTIKDMLEDPARLMLGV</sequence>
<organism evidence="15 16">
    <name type="scientific">Thiogranum longum</name>
    <dbReference type="NCBI Taxonomy" id="1537524"/>
    <lineage>
        <taxon>Bacteria</taxon>
        <taxon>Pseudomonadati</taxon>
        <taxon>Pseudomonadota</taxon>
        <taxon>Gammaproteobacteria</taxon>
        <taxon>Chromatiales</taxon>
        <taxon>Ectothiorhodospiraceae</taxon>
        <taxon>Thiogranum</taxon>
    </lineage>
</organism>
<evidence type="ECO:0000259" key="14">
    <source>
        <dbReference type="PROSITE" id="PS51826"/>
    </source>
</evidence>
<dbReference type="GO" id="GO:0045252">
    <property type="term" value="C:oxoglutarate dehydrogenase complex"/>
    <property type="evidence" value="ECO:0007669"/>
    <property type="project" value="UniProtKB-UniRule"/>
</dbReference>
<evidence type="ECO:0000256" key="2">
    <source>
        <dbReference type="ARBA" id="ARBA00005145"/>
    </source>
</evidence>
<dbReference type="GO" id="GO:0005829">
    <property type="term" value="C:cytosol"/>
    <property type="evidence" value="ECO:0007669"/>
    <property type="project" value="TreeGrafter"/>
</dbReference>
<dbReference type="Proteomes" id="UP000295707">
    <property type="component" value="Unassembled WGS sequence"/>
</dbReference>
<dbReference type="InterPro" id="IPR011053">
    <property type="entry name" value="Single_hybrid_motif"/>
</dbReference>
<comment type="cofactor">
    <cofactor evidence="11">
        <name>(R)-lipoate</name>
        <dbReference type="ChEBI" id="CHEBI:83088"/>
    </cofactor>
    <text evidence="11">Binds 1 lipoyl cofactor covalently.</text>
</comment>
<dbReference type="InterPro" id="IPR003016">
    <property type="entry name" value="2-oxoA_DH_lipoyl-BS"/>
</dbReference>
<dbReference type="Gene3D" id="3.30.559.10">
    <property type="entry name" value="Chloramphenicol acetyltransferase-like domain"/>
    <property type="match status" value="1"/>
</dbReference>
<dbReference type="Pfam" id="PF00198">
    <property type="entry name" value="2-oxoacid_dh"/>
    <property type="match status" value="1"/>
</dbReference>
<dbReference type="PANTHER" id="PTHR43416">
    <property type="entry name" value="DIHYDROLIPOYLLYSINE-RESIDUE SUCCINYLTRANSFERASE COMPONENT OF 2-OXOGLUTARATE DEHYDROGENASE COMPLEX, MITOCHONDRIAL-RELATED"/>
    <property type="match status" value="1"/>
</dbReference>
<comment type="function">
    <text evidence="1 11">E2 component of the 2-oxoglutarate dehydrogenase (OGDH) complex which catalyzes the second step in the conversion of 2-oxoglutarate to succinyl-CoA and CO(2).</text>
</comment>
<evidence type="ECO:0000256" key="6">
    <source>
        <dbReference type="ARBA" id="ARBA00022532"/>
    </source>
</evidence>
<dbReference type="PROSITE" id="PS51826">
    <property type="entry name" value="PSBD"/>
    <property type="match status" value="1"/>
</dbReference>
<evidence type="ECO:0000313" key="15">
    <source>
        <dbReference type="EMBL" id="TCK17957.1"/>
    </source>
</evidence>
<dbReference type="Gene3D" id="2.40.50.100">
    <property type="match status" value="1"/>
</dbReference>
<dbReference type="InterPro" id="IPR036625">
    <property type="entry name" value="E3-bd_dom_sf"/>
</dbReference>
<dbReference type="GO" id="GO:0033512">
    <property type="term" value="P:L-lysine catabolic process to acetyl-CoA via saccharopine"/>
    <property type="evidence" value="ECO:0007669"/>
    <property type="project" value="UniProtKB-UniRule"/>
</dbReference>
<dbReference type="SUPFAM" id="SSF47005">
    <property type="entry name" value="Peripheral subunit-binding domain of 2-oxo acid dehydrogenase complex"/>
    <property type="match status" value="1"/>
</dbReference>
<evidence type="ECO:0000259" key="13">
    <source>
        <dbReference type="PROSITE" id="PS50968"/>
    </source>
</evidence>
<comment type="similarity">
    <text evidence="3 11">Belongs to the 2-oxoacid dehydrogenase family.</text>
</comment>
<gene>
    <name evidence="15" type="ORF">DFR30_1211</name>
</gene>
<keyword evidence="9 11" id="KW-0012">Acyltransferase</keyword>
<dbReference type="GO" id="GO:0006099">
    <property type="term" value="P:tricarboxylic acid cycle"/>
    <property type="evidence" value="ECO:0007669"/>
    <property type="project" value="UniProtKB-UniRule"/>
</dbReference>
<dbReference type="InterPro" id="IPR000089">
    <property type="entry name" value="Biotin_lipoyl"/>
</dbReference>
<dbReference type="PANTHER" id="PTHR43416:SF5">
    <property type="entry name" value="DIHYDROLIPOYLLYSINE-RESIDUE SUCCINYLTRANSFERASE COMPONENT OF 2-OXOGLUTARATE DEHYDROGENASE COMPLEX, MITOCHONDRIAL"/>
    <property type="match status" value="1"/>
</dbReference>
<evidence type="ECO:0000313" key="16">
    <source>
        <dbReference type="Proteomes" id="UP000295707"/>
    </source>
</evidence>
<dbReference type="OrthoDB" id="9805770at2"/>
<dbReference type="AlphaFoldDB" id="A0A4R1H7Z6"/>
<keyword evidence="16" id="KW-1185">Reference proteome</keyword>
<feature type="compositionally biased region" description="Polar residues" evidence="12">
    <location>
        <begin position="153"/>
        <end position="164"/>
    </location>
</feature>
<dbReference type="PROSITE" id="PS00189">
    <property type="entry name" value="LIPOYL"/>
    <property type="match status" value="1"/>
</dbReference>
<dbReference type="InterPro" id="IPR050537">
    <property type="entry name" value="2-oxoacid_dehydrogenase"/>
</dbReference>
<dbReference type="SUPFAM" id="SSF52777">
    <property type="entry name" value="CoA-dependent acyltransferases"/>
    <property type="match status" value="1"/>
</dbReference>
<feature type="domain" description="Lipoyl-binding" evidence="13">
    <location>
        <begin position="2"/>
        <end position="77"/>
    </location>
</feature>
<dbReference type="EC" id="2.3.1.61" evidence="4 11"/>
<comment type="caution">
    <text evidence="15">The sequence shown here is derived from an EMBL/GenBank/DDBJ whole genome shotgun (WGS) entry which is preliminary data.</text>
</comment>
<accession>A0A4R1H7Z6</accession>
<name>A0A4R1H7Z6_9GAMM</name>
<proteinExistence type="inferred from homology"/>
<keyword evidence="7 11" id="KW-0808">Transferase</keyword>
<dbReference type="EMBL" id="SMFX01000001">
    <property type="protein sequence ID" value="TCK17957.1"/>
    <property type="molecule type" value="Genomic_DNA"/>
</dbReference>
<evidence type="ECO:0000256" key="4">
    <source>
        <dbReference type="ARBA" id="ARBA00012945"/>
    </source>
</evidence>
<dbReference type="InterPro" id="IPR004167">
    <property type="entry name" value="PSBD"/>
</dbReference>
<evidence type="ECO:0000256" key="10">
    <source>
        <dbReference type="ARBA" id="ARBA00052761"/>
    </source>
</evidence>
<dbReference type="Pfam" id="PF02817">
    <property type="entry name" value="E3_binding"/>
    <property type="match status" value="1"/>
</dbReference>
<dbReference type="PROSITE" id="PS50968">
    <property type="entry name" value="BIOTINYL_LIPOYL"/>
    <property type="match status" value="1"/>
</dbReference>
<dbReference type="UniPathway" id="UPA00868">
    <property type="reaction ID" value="UER00840"/>
</dbReference>
<protein>
    <recommendedName>
        <fullName evidence="5 11">Dihydrolipoyllysine-residue succinyltransferase component of 2-oxoglutarate dehydrogenase complex</fullName>
        <ecNumber evidence="4 11">2.3.1.61</ecNumber>
    </recommendedName>
    <alternativeName>
        <fullName evidence="11">2-oxoglutarate dehydrogenase complex component E2</fullName>
    </alternativeName>
</protein>
<dbReference type="InterPro" id="IPR001078">
    <property type="entry name" value="2-oxoacid_DH_actylTfrase"/>
</dbReference>
<feature type="domain" description="Peripheral subunit-binding (PSBD)" evidence="14">
    <location>
        <begin position="104"/>
        <end position="141"/>
    </location>
</feature>
<dbReference type="GO" id="GO:0004149">
    <property type="term" value="F:dihydrolipoyllysine-residue succinyltransferase activity"/>
    <property type="evidence" value="ECO:0007669"/>
    <property type="project" value="UniProtKB-UniRule"/>
</dbReference>
<evidence type="ECO:0000256" key="8">
    <source>
        <dbReference type="ARBA" id="ARBA00022823"/>
    </source>
</evidence>
<evidence type="ECO:0000256" key="12">
    <source>
        <dbReference type="SAM" id="MobiDB-lite"/>
    </source>
</evidence>
<comment type="pathway">
    <text evidence="2 11">Amino-acid degradation; L-lysine degradation via saccharopine pathway; glutaryl-CoA from L-lysine: step 6/6.</text>
</comment>
<dbReference type="NCBIfam" id="NF004309">
    <property type="entry name" value="PRK05704.1"/>
    <property type="match status" value="1"/>
</dbReference>
<evidence type="ECO:0000256" key="11">
    <source>
        <dbReference type="RuleBase" id="RU361138"/>
    </source>
</evidence>
<feature type="region of interest" description="Disordered" evidence="12">
    <location>
        <begin position="145"/>
        <end position="174"/>
    </location>
</feature>
<evidence type="ECO:0000256" key="1">
    <source>
        <dbReference type="ARBA" id="ARBA00004052"/>
    </source>
</evidence>
<dbReference type="CDD" id="cd06849">
    <property type="entry name" value="lipoyl_domain"/>
    <property type="match status" value="1"/>
</dbReference>